<organism evidence="1 2">
    <name type="scientific">Methylobacterium thuringiense</name>
    <dbReference type="NCBI Taxonomy" id="1003091"/>
    <lineage>
        <taxon>Bacteria</taxon>
        <taxon>Pseudomonadati</taxon>
        <taxon>Pseudomonadota</taxon>
        <taxon>Alphaproteobacteria</taxon>
        <taxon>Hyphomicrobiales</taxon>
        <taxon>Methylobacteriaceae</taxon>
        <taxon>Methylobacterium</taxon>
    </lineage>
</organism>
<reference evidence="1" key="2">
    <citation type="submission" date="2021-08" db="EMBL/GenBank/DDBJ databases">
        <authorList>
            <person name="Tani A."/>
            <person name="Ola A."/>
            <person name="Ogura Y."/>
            <person name="Katsura K."/>
            <person name="Hayashi T."/>
        </authorList>
    </citation>
    <scope>NUCLEOTIDE SEQUENCE</scope>
    <source>
        <strain evidence="1">DSM 23674</strain>
    </source>
</reference>
<comment type="caution">
    <text evidence="1">The sequence shown here is derived from an EMBL/GenBank/DDBJ whole genome shotgun (WGS) entry which is preliminary data.</text>
</comment>
<dbReference type="EMBL" id="BPRA01000008">
    <property type="protein sequence ID" value="GJE55361.1"/>
    <property type="molecule type" value="Genomic_DNA"/>
</dbReference>
<evidence type="ECO:0000313" key="1">
    <source>
        <dbReference type="EMBL" id="GJE55361.1"/>
    </source>
</evidence>
<accession>A0ABQ4TK46</accession>
<name>A0ABQ4TK46_9HYPH</name>
<protein>
    <submittedName>
        <fullName evidence="1">Uncharacterized protein</fullName>
    </submittedName>
</protein>
<reference evidence="1" key="1">
    <citation type="journal article" date="2021" name="Front. Microbiol.">
        <title>Comprehensive Comparative Genomics and Phenotyping of Methylobacterium Species.</title>
        <authorList>
            <person name="Alessa O."/>
            <person name="Ogura Y."/>
            <person name="Fujitani Y."/>
            <person name="Takami H."/>
            <person name="Hayashi T."/>
            <person name="Sahin N."/>
            <person name="Tani A."/>
        </authorList>
    </citation>
    <scope>NUCLEOTIDE SEQUENCE</scope>
    <source>
        <strain evidence="1">DSM 23674</strain>
    </source>
</reference>
<proteinExistence type="predicted"/>
<evidence type="ECO:0000313" key="2">
    <source>
        <dbReference type="Proteomes" id="UP001055101"/>
    </source>
</evidence>
<keyword evidence="2" id="KW-1185">Reference proteome</keyword>
<sequence>MSDTPAPDHAARSLAEQVFSAYAQQAEGPLQPQHEQVLVTRLAEAARPRIADGEGVLVAAVNATLDAFEQAQPEIRGPRLAGADAATGVVRLALG</sequence>
<gene>
    <name evidence="1" type="ORF">EKPJFOCH_1852</name>
</gene>
<dbReference type="RefSeq" id="WP_147819228.1">
    <property type="nucleotide sequence ID" value="NZ_BPRA01000008.1"/>
</dbReference>
<dbReference type="Proteomes" id="UP001055101">
    <property type="component" value="Unassembled WGS sequence"/>
</dbReference>